<keyword evidence="2" id="KW-1185">Reference proteome</keyword>
<name>A0ACC3D1D4_9PEZI</name>
<organism evidence="1 2">
    <name type="scientific">Coniosporium uncinatum</name>
    <dbReference type="NCBI Taxonomy" id="93489"/>
    <lineage>
        <taxon>Eukaryota</taxon>
        <taxon>Fungi</taxon>
        <taxon>Dikarya</taxon>
        <taxon>Ascomycota</taxon>
        <taxon>Pezizomycotina</taxon>
        <taxon>Dothideomycetes</taxon>
        <taxon>Dothideomycetes incertae sedis</taxon>
        <taxon>Coniosporium</taxon>
    </lineage>
</organism>
<comment type="caution">
    <text evidence="1">The sequence shown here is derived from an EMBL/GenBank/DDBJ whole genome shotgun (WGS) entry which is preliminary data.</text>
</comment>
<evidence type="ECO:0000313" key="2">
    <source>
        <dbReference type="Proteomes" id="UP001186974"/>
    </source>
</evidence>
<dbReference type="EMBL" id="JAWDJW010008600">
    <property type="protein sequence ID" value="KAK3060400.1"/>
    <property type="molecule type" value="Genomic_DNA"/>
</dbReference>
<proteinExistence type="predicted"/>
<reference evidence="1" key="1">
    <citation type="submission" date="2024-09" db="EMBL/GenBank/DDBJ databases">
        <title>Black Yeasts Isolated from many extreme environments.</title>
        <authorList>
            <person name="Coleine C."/>
            <person name="Stajich J.E."/>
            <person name="Selbmann L."/>
        </authorList>
    </citation>
    <scope>NUCLEOTIDE SEQUENCE</scope>
    <source>
        <strain evidence="1">CCFEE 5737</strain>
    </source>
</reference>
<dbReference type="Proteomes" id="UP001186974">
    <property type="component" value="Unassembled WGS sequence"/>
</dbReference>
<sequence>MDTLLLRLDSRAHEASSNDAWYAEVETFAVRGGPLDQCTQARSKLLGRVEHVSTVKKFANALVWKYVKEVVAEILTRMERLESLIRTALEMDHL</sequence>
<protein>
    <submittedName>
        <fullName evidence="1">Uncharacterized protein</fullName>
    </submittedName>
</protein>
<evidence type="ECO:0000313" key="1">
    <source>
        <dbReference type="EMBL" id="KAK3060400.1"/>
    </source>
</evidence>
<gene>
    <name evidence="1" type="ORF">LTS18_008622</name>
</gene>
<accession>A0ACC3D1D4</accession>